<dbReference type="PANTHER" id="PTHR30250:SF11">
    <property type="entry name" value="O-ANTIGEN TRANSPORTER-RELATED"/>
    <property type="match status" value="1"/>
</dbReference>
<feature type="transmembrane region" description="Helical" evidence="6">
    <location>
        <begin position="96"/>
        <end position="125"/>
    </location>
</feature>
<protein>
    <recommendedName>
        <fullName evidence="9">Membrane protein involved in the export of O-antigen and teichoic acid</fullName>
    </recommendedName>
</protein>
<comment type="caution">
    <text evidence="7">The sequence shown here is derived from an EMBL/GenBank/DDBJ whole genome shotgun (WGS) entry which is preliminary data.</text>
</comment>
<feature type="transmembrane region" description="Helical" evidence="6">
    <location>
        <begin position="21"/>
        <end position="45"/>
    </location>
</feature>
<evidence type="ECO:0000313" key="7">
    <source>
        <dbReference type="EMBL" id="MXO86991.1"/>
    </source>
</evidence>
<organism evidence="7 8">
    <name type="scientific">Parapontixanthobacter aurantiacus</name>
    <dbReference type="NCBI Taxonomy" id="1463599"/>
    <lineage>
        <taxon>Bacteria</taxon>
        <taxon>Pseudomonadati</taxon>
        <taxon>Pseudomonadota</taxon>
        <taxon>Alphaproteobacteria</taxon>
        <taxon>Sphingomonadales</taxon>
        <taxon>Erythrobacteraceae</taxon>
        <taxon>Parapontixanthobacter</taxon>
    </lineage>
</organism>
<evidence type="ECO:0000313" key="8">
    <source>
        <dbReference type="Proteomes" id="UP000433104"/>
    </source>
</evidence>
<comment type="subcellular location">
    <subcellularLocation>
        <location evidence="1">Cell membrane</location>
        <topology evidence="1">Multi-pass membrane protein</topology>
    </subcellularLocation>
</comment>
<evidence type="ECO:0000256" key="1">
    <source>
        <dbReference type="ARBA" id="ARBA00004651"/>
    </source>
</evidence>
<keyword evidence="8" id="KW-1185">Reference proteome</keyword>
<feature type="transmembrane region" description="Helical" evidence="6">
    <location>
        <begin position="256"/>
        <end position="277"/>
    </location>
</feature>
<dbReference type="Proteomes" id="UP000433104">
    <property type="component" value="Unassembled WGS sequence"/>
</dbReference>
<feature type="transmembrane region" description="Helical" evidence="6">
    <location>
        <begin position="381"/>
        <end position="402"/>
    </location>
</feature>
<keyword evidence="2" id="KW-1003">Cell membrane</keyword>
<feature type="transmembrane region" description="Helical" evidence="6">
    <location>
        <begin position="131"/>
        <end position="153"/>
    </location>
</feature>
<keyword evidence="4 6" id="KW-1133">Transmembrane helix</keyword>
<evidence type="ECO:0000256" key="4">
    <source>
        <dbReference type="ARBA" id="ARBA00022989"/>
    </source>
</evidence>
<evidence type="ECO:0000256" key="5">
    <source>
        <dbReference type="ARBA" id="ARBA00023136"/>
    </source>
</evidence>
<feature type="transmembrane region" description="Helical" evidence="6">
    <location>
        <begin position="353"/>
        <end position="374"/>
    </location>
</feature>
<keyword evidence="3 6" id="KW-0812">Transmembrane</keyword>
<keyword evidence="5 6" id="KW-0472">Membrane</keyword>
<feature type="transmembrane region" description="Helical" evidence="6">
    <location>
        <begin position="312"/>
        <end position="333"/>
    </location>
</feature>
<dbReference type="InterPro" id="IPR050833">
    <property type="entry name" value="Poly_Biosynth_Transport"/>
</dbReference>
<feature type="transmembrane region" description="Helical" evidence="6">
    <location>
        <begin position="408"/>
        <end position="428"/>
    </location>
</feature>
<gene>
    <name evidence="7" type="ORF">GRI38_13235</name>
</gene>
<dbReference type="GO" id="GO:0005886">
    <property type="term" value="C:plasma membrane"/>
    <property type="evidence" value="ECO:0007669"/>
    <property type="project" value="UniProtKB-SubCell"/>
</dbReference>
<evidence type="ECO:0008006" key="9">
    <source>
        <dbReference type="Google" id="ProtNLM"/>
    </source>
</evidence>
<dbReference type="EMBL" id="WTYW01000005">
    <property type="protein sequence ID" value="MXO86991.1"/>
    <property type="molecule type" value="Genomic_DNA"/>
</dbReference>
<proteinExistence type="predicted"/>
<accession>A0A844ZEP0</accession>
<dbReference type="RefSeq" id="WP_160685071.1">
    <property type="nucleotide sequence ID" value="NZ_WTYW01000005.1"/>
</dbReference>
<evidence type="ECO:0000256" key="6">
    <source>
        <dbReference type="SAM" id="Phobius"/>
    </source>
</evidence>
<sequence>MTSVSGKPDKSGDGLRLRRGLLANALSLILRIATQLGLLPLLFLFWSEAMIGRWLMLFSLPMIFQTVSTVFFAAASNHVLSEKSDPAVFRPIFRSSIVLAATATLLLLLLAVASILALPFAGIVIDWSPEMLTALGIFAGYVVATLPLSAMEVPLRNAGRYPDHVVLQATATAAEAIAIAVCVVLGGAIVEAALAMLGARIAFSVIAWLFARPARSMRSEAGSSSVGQSWRAIVPPALGFMALPAVHALNLSGYTLLIGFAFSPIVLAGFVATRTIVRLLDLATNFLFASQYYEAAHFAGSPIDRSDLLRRLFATTTSITIIAASGFAALLWLTGPMLQDWLTSGKTEFDRPVAMMLCLAASLRLLSASPTALLSAVNRHVAFASIYLAFSITAFLIAVALAFGGASLFTVCVLLVVAELGQFVPALLSATKAANTSPGAFVASLFSGQRFGDMQLFIKGLKRRKT</sequence>
<dbReference type="PANTHER" id="PTHR30250">
    <property type="entry name" value="PST FAMILY PREDICTED COLANIC ACID TRANSPORTER"/>
    <property type="match status" value="1"/>
</dbReference>
<name>A0A844ZEP0_9SPHN</name>
<evidence type="ECO:0000256" key="3">
    <source>
        <dbReference type="ARBA" id="ARBA00022692"/>
    </source>
</evidence>
<dbReference type="AlphaFoldDB" id="A0A844ZEP0"/>
<dbReference type="OrthoDB" id="7011692at2"/>
<reference evidence="7 8" key="1">
    <citation type="submission" date="2019-12" db="EMBL/GenBank/DDBJ databases">
        <title>Genomic-based taxomic classification of the family Erythrobacteraceae.</title>
        <authorList>
            <person name="Xu L."/>
        </authorList>
    </citation>
    <scope>NUCLEOTIDE SEQUENCE [LARGE SCALE GENOMIC DNA]</scope>
    <source>
        <strain evidence="7 8">MCCC 1A09962</strain>
    </source>
</reference>
<feature type="transmembrane region" description="Helical" evidence="6">
    <location>
        <begin position="51"/>
        <end position="75"/>
    </location>
</feature>
<evidence type="ECO:0000256" key="2">
    <source>
        <dbReference type="ARBA" id="ARBA00022475"/>
    </source>
</evidence>